<evidence type="ECO:0000313" key="1">
    <source>
        <dbReference type="EMBL" id="GBE89362.1"/>
    </source>
</evidence>
<accession>A0A401H4M2</accession>
<protein>
    <submittedName>
        <fullName evidence="1">Uncharacterized protein</fullName>
    </submittedName>
</protein>
<dbReference type="AlphaFoldDB" id="A0A401H4M2"/>
<proteinExistence type="predicted"/>
<evidence type="ECO:0000313" key="2">
    <source>
        <dbReference type="Proteomes" id="UP000287166"/>
    </source>
</evidence>
<dbReference type="EMBL" id="BFAD01000016">
    <property type="protein sequence ID" value="GBE89362.1"/>
    <property type="molecule type" value="Genomic_DNA"/>
</dbReference>
<keyword evidence="2" id="KW-1185">Reference proteome</keyword>
<dbReference type="InParanoid" id="A0A401H4M2"/>
<dbReference type="Proteomes" id="UP000287166">
    <property type="component" value="Unassembled WGS sequence"/>
</dbReference>
<dbReference type="RefSeq" id="XP_027620275.1">
    <property type="nucleotide sequence ID" value="XM_027764474.1"/>
</dbReference>
<name>A0A401H4M2_9APHY</name>
<organism evidence="1 2">
    <name type="scientific">Sparassis crispa</name>
    <dbReference type="NCBI Taxonomy" id="139825"/>
    <lineage>
        <taxon>Eukaryota</taxon>
        <taxon>Fungi</taxon>
        <taxon>Dikarya</taxon>
        <taxon>Basidiomycota</taxon>
        <taxon>Agaricomycotina</taxon>
        <taxon>Agaricomycetes</taxon>
        <taxon>Polyporales</taxon>
        <taxon>Sparassidaceae</taxon>
        <taxon>Sparassis</taxon>
    </lineage>
</organism>
<sequence length="125" mass="14172">MYLEFWNEEMTSSFHPLAPRNRLYFRRVGSAVICPLHRRSSIIDHPPWTLLLFRLAPSLEQAEYGPHVRPAGVRPHALRATSATRAMGVRDVSSSLRAVVLLVRPAPIPLFFAHECGRVPYQLSS</sequence>
<dbReference type="GeneID" id="38786279"/>
<reference evidence="1 2" key="1">
    <citation type="journal article" date="2018" name="Sci. Rep.">
        <title>Genome sequence of the cauliflower mushroom Sparassis crispa (Hanabiratake) and its association with beneficial usage.</title>
        <authorList>
            <person name="Kiyama R."/>
            <person name="Furutani Y."/>
            <person name="Kawaguchi K."/>
            <person name="Nakanishi T."/>
        </authorList>
    </citation>
    <scope>NUCLEOTIDE SEQUENCE [LARGE SCALE GENOMIC DNA]</scope>
</reference>
<gene>
    <name evidence="1" type="ORF">SCP_1600230</name>
</gene>
<comment type="caution">
    <text evidence="1">The sequence shown here is derived from an EMBL/GenBank/DDBJ whole genome shotgun (WGS) entry which is preliminary data.</text>
</comment>